<keyword evidence="5 7" id="KW-0472">Membrane</keyword>
<dbReference type="InterPro" id="IPR043318">
    <property type="entry name" value="KLRG2"/>
</dbReference>
<dbReference type="GO" id="GO:0016020">
    <property type="term" value="C:membrane"/>
    <property type="evidence" value="ECO:0007669"/>
    <property type="project" value="UniProtKB-SubCell"/>
</dbReference>
<comment type="subcellular location">
    <subcellularLocation>
        <location evidence="1">Membrane</location>
        <topology evidence="1">Single-pass membrane protein</topology>
    </subcellularLocation>
</comment>
<organism evidence="9 10">
    <name type="scientific">Mesocricetus auratus</name>
    <name type="common">Golden hamster</name>
    <dbReference type="NCBI Taxonomy" id="10036"/>
    <lineage>
        <taxon>Eukaryota</taxon>
        <taxon>Metazoa</taxon>
        <taxon>Chordata</taxon>
        <taxon>Craniata</taxon>
        <taxon>Vertebrata</taxon>
        <taxon>Euteleostomi</taxon>
        <taxon>Mammalia</taxon>
        <taxon>Eutheria</taxon>
        <taxon>Euarchontoglires</taxon>
        <taxon>Glires</taxon>
        <taxon>Rodentia</taxon>
        <taxon>Myomorpha</taxon>
        <taxon>Muroidea</taxon>
        <taxon>Cricetidae</taxon>
        <taxon>Cricetinae</taxon>
        <taxon>Mesocricetus</taxon>
    </lineage>
</organism>
<evidence type="ECO:0000256" key="5">
    <source>
        <dbReference type="ARBA" id="ARBA00023136"/>
    </source>
</evidence>
<feature type="region of interest" description="Disordered" evidence="6">
    <location>
        <begin position="177"/>
        <end position="196"/>
    </location>
</feature>
<dbReference type="CTD" id="346689"/>
<dbReference type="InterPro" id="IPR001304">
    <property type="entry name" value="C-type_lectin-like"/>
</dbReference>
<dbReference type="PANTHER" id="PTHR47606">
    <property type="entry name" value="KILLER CELL LECTIN-LIKE RECEPTOR SUBFAMILY G MEMBER 2"/>
    <property type="match status" value="1"/>
</dbReference>
<evidence type="ECO:0000256" key="2">
    <source>
        <dbReference type="ARBA" id="ARBA00022692"/>
    </source>
</evidence>
<evidence type="ECO:0000256" key="6">
    <source>
        <dbReference type="SAM" id="MobiDB-lite"/>
    </source>
</evidence>
<accession>A0A1U7R202</accession>
<dbReference type="STRING" id="10036.ENSMAUP00000010980"/>
<feature type="region of interest" description="Disordered" evidence="6">
    <location>
        <begin position="1"/>
        <end position="131"/>
    </location>
</feature>
<proteinExistence type="predicted"/>
<evidence type="ECO:0000256" key="1">
    <source>
        <dbReference type="ARBA" id="ARBA00004167"/>
    </source>
</evidence>
<feature type="compositionally biased region" description="Basic and acidic residues" evidence="6">
    <location>
        <begin position="37"/>
        <end position="65"/>
    </location>
</feature>
<dbReference type="InterPro" id="IPR033992">
    <property type="entry name" value="NKR-like_CTLD"/>
</dbReference>
<keyword evidence="3" id="KW-0430">Lectin</keyword>
<dbReference type="Proteomes" id="UP000886700">
    <property type="component" value="Unplaced"/>
</dbReference>
<name>A0A1U7R202_MESAU</name>
<dbReference type="GeneID" id="101825625"/>
<keyword evidence="4 7" id="KW-1133">Transmembrane helix</keyword>
<dbReference type="AlphaFoldDB" id="A0A1U7R202"/>
<evidence type="ECO:0000256" key="7">
    <source>
        <dbReference type="SAM" id="Phobius"/>
    </source>
</evidence>
<evidence type="ECO:0000313" key="9">
    <source>
        <dbReference type="Proteomes" id="UP000886700"/>
    </source>
</evidence>
<keyword evidence="9" id="KW-1185">Reference proteome</keyword>
<dbReference type="SMART" id="SM00034">
    <property type="entry name" value="CLECT"/>
    <property type="match status" value="1"/>
</dbReference>
<evidence type="ECO:0000313" key="10">
    <source>
        <dbReference type="RefSeq" id="XP_005085844.1"/>
    </source>
</evidence>
<dbReference type="Pfam" id="PF00059">
    <property type="entry name" value="Lectin_C"/>
    <property type="match status" value="1"/>
</dbReference>
<sequence>MERTQEAPGGGQTEARSPGEPLERPETEQPLVVVEARPPEVPDGHPRAERAGREAADAELRELLQEKPQPPAASGTPRLPPLSLGYGAFRRLGSCSRELPPPSPTRAEQPRDGEAELQPWAASGEPAPGSWAPMELQVDVRVKPVGAAAASRSPSPAPSTRFLTVPVPESPAFARRPALPRLPHAPSPGSTWGRGSPLAATPTLTERIGAAEGSAVSPDSPTCRCRCRCQGPGLSEEDAGLLQSAGVDSKSLPRAVTLIGLPLYMKSLRWALVIMAVFLAVCTVTIVALASRGGARCQSCPQGWLWSQEHCYYLSEEAQDWEGSRAFCSAHQATLPLLNHTQGFLRKYQISKDSWVGAQRGPEGWHWTDGVPLPSQLLPEDSEDHPDFGCGGLEEGRFVARDCSSLRPWVCARRAR</sequence>
<feature type="domain" description="C-type lectin" evidence="8">
    <location>
        <begin position="307"/>
        <end position="412"/>
    </location>
</feature>
<dbReference type="PANTHER" id="PTHR47606:SF1">
    <property type="entry name" value="KILLER CELL LECTIN-LIKE RECEPTOR SUBFAMILY G MEMBER 2"/>
    <property type="match status" value="1"/>
</dbReference>
<dbReference type="eggNOG" id="KOG4297">
    <property type="taxonomic scope" value="Eukaryota"/>
</dbReference>
<dbReference type="RefSeq" id="XP_005085844.1">
    <property type="nucleotide sequence ID" value="XM_005085787.4"/>
</dbReference>
<dbReference type="InterPro" id="IPR016187">
    <property type="entry name" value="CTDL_fold"/>
</dbReference>
<protein>
    <submittedName>
        <fullName evidence="10">Killer cell lectin-like receptor subfamily G member 2</fullName>
    </submittedName>
</protein>
<dbReference type="PROSITE" id="PS50041">
    <property type="entry name" value="C_TYPE_LECTIN_2"/>
    <property type="match status" value="1"/>
</dbReference>
<keyword evidence="2 7" id="KW-0812">Transmembrane</keyword>
<evidence type="ECO:0000256" key="4">
    <source>
        <dbReference type="ARBA" id="ARBA00022989"/>
    </source>
</evidence>
<dbReference type="KEGG" id="maua:101825625"/>
<feature type="compositionally biased region" description="Low complexity" evidence="6">
    <location>
        <begin position="177"/>
        <end position="188"/>
    </location>
</feature>
<evidence type="ECO:0000259" key="8">
    <source>
        <dbReference type="PROSITE" id="PS50041"/>
    </source>
</evidence>
<evidence type="ECO:0000256" key="3">
    <source>
        <dbReference type="ARBA" id="ARBA00022734"/>
    </source>
</evidence>
<dbReference type="CDD" id="cd03593">
    <property type="entry name" value="CLECT_NK_receptors_like"/>
    <property type="match status" value="1"/>
</dbReference>
<dbReference type="InterPro" id="IPR016186">
    <property type="entry name" value="C-type_lectin-like/link_sf"/>
</dbReference>
<gene>
    <name evidence="10" type="primary">Klrg2</name>
</gene>
<reference evidence="10" key="1">
    <citation type="submission" date="2025-08" db="UniProtKB">
        <authorList>
            <consortium name="RefSeq"/>
        </authorList>
    </citation>
    <scope>IDENTIFICATION</scope>
    <source>
        <tissue evidence="10">Liver</tissue>
    </source>
</reference>
<dbReference type="SUPFAM" id="SSF56436">
    <property type="entry name" value="C-type lectin-like"/>
    <property type="match status" value="1"/>
</dbReference>
<dbReference type="Gene3D" id="3.10.100.10">
    <property type="entry name" value="Mannose-Binding Protein A, subunit A"/>
    <property type="match status" value="1"/>
</dbReference>
<dbReference type="GO" id="GO:0030246">
    <property type="term" value="F:carbohydrate binding"/>
    <property type="evidence" value="ECO:0007669"/>
    <property type="project" value="UniProtKB-KW"/>
</dbReference>
<feature type="transmembrane region" description="Helical" evidence="7">
    <location>
        <begin position="270"/>
        <end position="290"/>
    </location>
</feature>
<dbReference type="OrthoDB" id="9837851at2759"/>